<dbReference type="Gene3D" id="3.40.630.30">
    <property type="match status" value="1"/>
</dbReference>
<organism evidence="4 5">
    <name type="scientific">Paenacidovorax monticola</name>
    <dbReference type="NCBI Taxonomy" id="1926868"/>
    <lineage>
        <taxon>Bacteria</taxon>
        <taxon>Pseudomonadati</taxon>
        <taxon>Pseudomonadota</taxon>
        <taxon>Betaproteobacteria</taxon>
        <taxon>Burkholderiales</taxon>
        <taxon>Comamonadaceae</taxon>
        <taxon>Paenacidovorax</taxon>
    </lineage>
</organism>
<dbReference type="GO" id="GO:0016747">
    <property type="term" value="F:acyltransferase activity, transferring groups other than amino-acyl groups"/>
    <property type="evidence" value="ECO:0007669"/>
    <property type="project" value="InterPro"/>
</dbReference>
<dbReference type="CDD" id="cd04301">
    <property type="entry name" value="NAT_SF"/>
    <property type="match status" value="1"/>
</dbReference>
<evidence type="ECO:0000313" key="5">
    <source>
        <dbReference type="Proteomes" id="UP000516057"/>
    </source>
</evidence>
<gene>
    <name evidence="4" type="ORF">H9L24_07560</name>
</gene>
<dbReference type="KEGG" id="amon:H9L24_07560"/>
<reference evidence="4 5" key="1">
    <citation type="submission" date="2020-08" db="EMBL/GenBank/DDBJ databases">
        <title>Genome sequence of Acidovorax monticola KACC 19171T.</title>
        <authorList>
            <person name="Hyun D.-W."/>
            <person name="Bae J.-W."/>
        </authorList>
    </citation>
    <scope>NUCLEOTIDE SEQUENCE [LARGE SCALE GENOMIC DNA]</scope>
    <source>
        <strain evidence="4 5">KACC 19171</strain>
    </source>
</reference>
<dbReference type="InterPro" id="IPR000182">
    <property type="entry name" value="GNAT_dom"/>
</dbReference>
<evidence type="ECO:0000259" key="3">
    <source>
        <dbReference type="PROSITE" id="PS51186"/>
    </source>
</evidence>
<dbReference type="AlphaFoldDB" id="A0A7H0HJD7"/>
<dbReference type="RefSeq" id="WP_187737633.1">
    <property type="nucleotide sequence ID" value="NZ_CP060790.1"/>
</dbReference>
<dbReference type="PANTHER" id="PTHR43877">
    <property type="entry name" value="AMINOALKYLPHOSPHONATE N-ACETYLTRANSFERASE-RELATED-RELATED"/>
    <property type="match status" value="1"/>
</dbReference>
<proteinExistence type="predicted"/>
<dbReference type="NCBIfam" id="NF002959">
    <property type="entry name" value="PRK03624.1"/>
    <property type="match status" value="1"/>
</dbReference>
<dbReference type="Pfam" id="PF00583">
    <property type="entry name" value="Acetyltransf_1"/>
    <property type="match status" value="1"/>
</dbReference>
<sequence length="150" mass="16151">MASEGLEIRAFAAADQAAAVALWRACGLLRPWNDPHKDIARKRLVQPELFLVACLPGLGDAPPRLVGTAMAGYDGHRGSVYYLAVAPELKGRGIGRALMAAVEERLLGLGCPKLNVLVRTSNLQVVDFYGRLGYAQDEALSLGKRLIPDQ</sequence>
<protein>
    <submittedName>
        <fullName evidence="4">GNAT family acetyltransferase</fullName>
        <ecNumber evidence="4">2.3.1.-</ecNumber>
    </submittedName>
</protein>
<evidence type="ECO:0000313" key="4">
    <source>
        <dbReference type="EMBL" id="QNP60653.1"/>
    </source>
</evidence>
<evidence type="ECO:0000256" key="2">
    <source>
        <dbReference type="ARBA" id="ARBA00023315"/>
    </source>
</evidence>
<dbReference type="Proteomes" id="UP000516057">
    <property type="component" value="Chromosome"/>
</dbReference>
<dbReference type="SUPFAM" id="SSF55729">
    <property type="entry name" value="Acyl-CoA N-acyltransferases (Nat)"/>
    <property type="match status" value="1"/>
</dbReference>
<keyword evidence="2 4" id="KW-0012">Acyltransferase</keyword>
<dbReference type="EC" id="2.3.1.-" evidence="4"/>
<dbReference type="InterPro" id="IPR016181">
    <property type="entry name" value="Acyl_CoA_acyltransferase"/>
</dbReference>
<name>A0A7H0HJD7_9BURK</name>
<dbReference type="EMBL" id="CP060790">
    <property type="protein sequence ID" value="QNP60653.1"/>
    <property type="molecule type" value="Genomic_DNA"/>
</dbReference>
<evidence type="ECO:0000256" key="1">
    <source>
        <dbReference type="ARBA" id="ARBA00022679"/>
    </source>
</evidence>
<feature type="domain" description="N-acetyltransferase" evidence="3">
    <location>
        <begin position="6"/>
        <end position="150"/>
    </location>
</feature>
<keyword evidence="5" id="KW-1185">Reference proteome</keyword>
<dbReference type="PROSITE" id="PS51186">
    <property type="entry name" value="GNAT"/>
    <property type="match status" value="1"/>
</dbReference>
<dbReference type="InterPro" id="IPR050832">
    <property type="entry name" value="Bact_Acetyltransf"/>
</dbReference>
<accession>A0A7H0HJD7</accession>
<keyword evidence="1 4" id="KW-0808">Transferase</keyword>